<proteinExistence type="predicted"/>
<protein>
    <submittedName>
        <fullName evidence="1">Uncharacterized protein</fullName>
    </submittedName>
</protein>
<dbReference type="KEGG" id="rht:NT26_4158"/>
<organism evidence="1 2">
    <name type="scientific">Pseudorhizobium banfieldiae</name>
    <dbReference type="NCBI Taxonomy" id="1125847"/>
    <lineage>
        <taxon>Bacteria</taxon>
        <taxon>Pseudomonadati</taxon>
        <taxon>Pseudomonadota</taxon>
        <taxon>Alphaproteobacteria</taxon>
        <taxon>Hyphomicrobiales</taxon>
        <taxon>Rhizobiaceae</taxon>
        <taxon>Rhizobium/Agrobacterium group</taxon>
        <taxon>Pseudorhizobium</taxon>
    </lineage>
</organism>
<evidence type="ECO:0000313" key="2">
    <source>
        <dbReference type="Proteomes" id="UP000010792"/>
    </source>
</evidence>
<dbReference type="EMBL" id="FO082820">
    <property type="protein sequence ID" value="CCF21880.1"/>
    <property type="molecule type" value="Genomic_DNA"/>
</dbReference>
<sequence length="911" mass="100437">MEDALSRGSLPTYNEIVDYAESNAGFLPESYRDETIYELTAELIGHLHACRKKLPPGETQTNPAGWLDVHDAGWRERLPIHLPEDVAACNRLFNNLLTVAPRARGGGIGLARYLYRDLSGAWKQGFVAQADGELAFDALANFTEGRFRAYFAGRAGQLMSREFAHVYRSETESNGNFTVTSQAIGRLDLIGPVPFSEAIAVNLVRDGMAIPAVCWPGGSQRVSNCLVLRPTDREDRLELLATGSLRSTLPCLFVLTPKGSTVSGHEGGEATRIWNDSTWQLWRIEGMALVVTPGGERYRIESAANTSDDRRLELNQLFHPDLVFEDTSLVAVEAPLNLRQFSADGGATSNGVIRVLKSGQPIAARDEVSGVVTVQWQDDEGFIIDRGRLLVLPRNFELRGQIDSGGARVEWHELPGWRIDALASDGTVTTTTDRTEYGWLCPWSGTRNGYQRIQLTDPHGSTIKARLRLTAKQTVLLDAEGKVRTDQPQMSLAELRGSLLLTSRPVLIDLDLRGAGANRALISRRIEGETPMVRFGDLAQSLLGLSAERGPSVCLLDDSHRTICSIRRPQEQPSILHDQIEFARPLAEGELTVVRSLQCPDEEHVLGDQDQLIPRLLDKVPGPLLLYRRKGDAVTTRPTVISGAQDAVPEEALDAIARAAVIQDEALRRRAYHALLSGAANNPAAGSTISRILRTIHSLRGLSPRALDITRELPHFPNLLCRLLLAANSERVESIVALERDLPFLWMALNVNSWRDAALAEWERAKEDFAQFYDAKDAQSQASALMKERIDFLVERTQWFAGIRAALGFSSELRSDLRQLAQEHVRLQVDQSDPIATALINEAEKAGLPADIATLNYHHYATLVAPVVLAAVASGRIEWSPAVAAGLRNALDIDHNYISAAFPHCLQRFQS</sequence>
<dbReference type="AlphaFoldDB" id="L0NLC9"/>
<keyword evidence="2" id="KW-1185">Reference proteome</keyword>
<name>L0NLC9_9HYPH</name>
<dbReference type="Proteomes" id="UP000010792">
    <property type="component" value="Chromosome"/>
</dbReference>
<accession>L0NLC9</accession>
<gene>
    <name evidence="1" type="ORF">NT26_4158</name>
</gene>
<evidence type="ECO:0000313" key="1">
    <source>
        <dbReference type="EMBL" id="CCF21880.1"/>
    </source>
</evidence>
<dbReference type="InterPro" id="IPR047879">
    <property type="entry name" value="YjiT"/>
</dbReference>
<dbReference type="NCBIfam" id="NF038336">
    <property type="entry name" value="YjiT_fam"/>
    <property type="match status" value="1"/>
</dbReference>
<reference evidence="1 2" key="1">
    <citation type="journal article" date="2013" name="Genome Biol. Evol.">
        <title>Life in an arsenic-containing gold mine: genome and physiology of the autotrophic arsenite-oxidizing bacterium rhizobium sp. NT-26.</title>
        <authorList>
            <person name="Andres J."/>
            <person name="Arsene-Ploetze F."/>
            <person name="Barbe V."/>
            <person name="Brochier-Armanet C."/>
            <person name="Cleiss-Arnold J."/>
            <person name="Coppee J.Y."/>
            <person name="Dillies M.A."/>
            <person name="Geist"/>
            <person name="L"/>
            <person name="Joublin A."/>
            <person name="Koechler S."/>
            <person name="Lassalle F."/>
            <person name="Marchal M."/>
            <person name="Medigue C."/>
            <person name="Muller D."/>
            <person name="Nesme X."/>
            <person name="Plewniak F."/>
            <person name="Proux C."/>
            <person name="Ramirez-Bahena M.H."/>
            <person name="Schenowitz C."/>
            <person name="Sismeiro O."/>
            <person name="Vallenet D."/>
            <person name="Santini J.M."/>
            <person name="Bertin P.N."/>
        </authorList>
    </citation>
    <scope>NUCLEOTIDE SEQUENCE [LARGE SCALE GENOMIC DNA]</scope>
    <source>
        <strain evidence="1 2">NT-26</strain>
    </source>
</reference>